<gene>
    <name evidence="2" type="ORF">H6F44_04975</name>
</gene>
<keyword evidence="3" id="KW-1185">Reference proteome</keyword>
<evidence type="ECO:0000256" key="1">
    <source>
        <dbReference type="SAM" id="MobiDB-lite"/>
    </source>
</evidence>
<feature type="compositionally biased region" description="Low complexity" evidence="1">
    <location>
        <begin position="263"/>
        <end position="278"/>
    </location>
</feature>
<feature type="region of interest" description="Disordered" evidence="1">
    <location>
        <begin position="99"/>
        <end position="126"/>
    </location>
</feature>
<organism evidence="2 3">
    <name type="scientific">Pseudanabaena cinerea FACHB-1277</name>
    <dbReference type="NCBI Taxonomy" id="2949581"/>
    <lineage>
        <taxon>Bacteria</taxon>
        <taxon>Bacillati</taxon>
        <taxon>Cyanobacteriota</taxon>
        <taxon>Cyanophyceae</taxon>
        <taxon>Pseudanabaenales</taxon>
        <taxon>Pseudanabaenaceae</taxon>
        <taxon>Pseudanabaena</taxon>
        <taxon>Pseudanabaena cinerea</taxon>
    </lineage>
</organism>
<dbReference type="RefSeq" id="WP_190349852.1">
    <property type="nucleotide sequence ID" value="NZ_JACJPY010000009.1"/>
</dbReference>
<reference evidence="2" key="2">
    <citation type="submission" date="2020-08" db="EMBL/GenBank/DDBJ databases">
        <authorList>
            <person name="Chen M."/>
            <person name="Teng W."/>
            <person name="Zhao L."/>
            <person name="Hu C."/>
            <person name="Zhou Y."/>
            <person name="Han B."/>
            <person name="Song L."/>
            <person name="Shu W."/>
        </authorList>
    </citation>
    <scope>NUCLEOTIDE SEQUENCE</scope>
    <source>
        <strain evidence="2">FACHB-1277</strain>
    </source>
</reference>
<feature type="region of interest" description="Disordered" evidence="1">
    <location>
        <begin position="193"/>
        <end position="278"/>
    </location>
</feature>
<dbReference type="EMBL" id="JACJPY010000009">
    <property type="protein sequence ID" value="MBD2149482.1"/>
    <property type="molecule type" value="Genomic_DNA"/>
</dbReference>
<accession>A0A926Z5D2</accession>
<dbReference type="Proteomes" id="UP000631421">
    <property type="component" value="Unassembled WGS sequence"/>
</dbReference>
<dbReference type="AlphaFoldDB" id="A0A926Z5D2"/>
<feature type="compositionally biased region" description="Polar residues" evidence="1">
    <location>
        <begin position="240"/>
        <end position="256"/>
    </location>
</feature>
<evidence type="ECO:0008006" key="4">
    <source>
        <dbReference type="Google" id="ProtNLM"/>
    </source>
</evidence>
<sequence length="410" mass="44950">MSNSSHPSLLNKLPNKSMRQFANQFGKLMIKHPFWVLVIGSVGLHIAFALLAPSPLKKSETPRNENILKNTPIPLIKLPTNLPAPKLKGDNPLLKNLFIKPPTNTQSSNPKNTLENPLTSFDANELDGFPPLLGGELPLGVPPLFSNPITPPQFVKPQPLFANIQAALGQIDNSKPPQNSNNLRSELKNGLRQQFPAQPTPSPTQNPNSSPDNKIPPSNLKNTDSVANSKPPVNKAPVTRPTTNGNTSDPRPTNDSNSEDSTKNNSPSTNTTNTPIPVTGTQILSFLATDRRIQNLIDNNRLITTQIAPEEALIPNPEQSREKGVAWIPPKVKNVAGKRGVILYYWIVAPSGEIQLAGYTSGDRELVDADQELVNIVLDTVKDYRFQPVVESKAGMYRLVTARYTFPYPY</sequence>
<protein>
    <recommendedName>
        <fullName evidence="4">TonB C-terminal domain-containing protein</fullName>
    </recommendedName>
</protein>
<comment type="caution">
    <text evidence="2">The sequence shown here is derived from an EMBL/GenBank/DDBJ whole genome shotgun (WGS) entry which is preliminary data.</text>
</comment>
<feature type="compositionally biased region" description="Polar residues" evidence="1">
    <location>
        <begin position="102"/>
        <end position="122"/>
    </location>
</feature>
<name>A0A926Z5D2_9CYAN</name>
<evidence type="ECO:0000313" key="2">
    <source>
        <dbReference type="EMBL" id="MBD2149482.1"/>
    </source>
</evidence>
<reference evidence="2" key="1">
    <citation type="journal article" date="2015" name="ISME J.">
        <title>Draft Genome Sequence of Streptomyces incarnatus NRRL8089, which Produces the Nucleoside Antibiotic Sinefungin.</title>
        <authorList>
            <person name="Oshima K."/>
            <person name="Hattori M."/>
            <person name="Shimizu H."/>
            <person name="Fukuda K."/>
            <person name="Nemoto M."/>
            <person name="Inagaki K."/>
            <person name="Tamura T."/>
        </authorList>
    </citation>
    <scope>NUCLEOTIDE SEQUENCE</scope>
    <source>
        <strain evidence="2">FACHB-1277</strain>
    </source>
</reference>
<feature type="compositionally biased region" description="Polar residues" evidence="1">
    <location>
        <begin position="219"/>
        <end position="228"/>
    </location>
</feature>
<proteinExistence type="predicted"/>
<evidence type="ECO:0000313" key="3">
    <source>
        <dbReference type="Proteomes" id="UP000631421"/>
    </source>
</evidence>